<evidence type="ECO:0000313" key="1">
    <source>
        <dbReference type="EMBL" id="KDR51683.1"/>
    </source>
</evidence>
<name>A0A069QFQ9_HOYLO</name>
<keyword evidence="2" id="KW-1185">Reference proteome</keyword>
<organism evidence="1 2">
    <name type="scientific">Hoylesella loescheii DSM 19665 = JCM 12249 = ATCC 15930</name>
    <dbReference type="NCBI Taxonomy" id="1122985"/>
    <lineage>
        <taxon>Bacteria</taxon>
        <taxon>Pseudomonadati</taxon>
        <taxon>Bacteroidota</taxon>
        <taxon>Bacteroidia</taxon>
        <taxon>Bacteroidales</taxon>
        <taxon>Prevotellaceae</taxon>
        <taxon>Hoylesella</taxon>
    </lineage>
</organism>
<protein>
    <submittedName>
        <fullName evidence="1">Uncharacterized protein</fullName>
    </submittedName>
</protein>
<accession>A0A069QFQ9</accession>
<gene>
    <name evidence="1" type="ORF">HMPREF1991_02293</name>
</gene>
<reference evidence="1 2" key="1">
    <citation type="submission" date="2013-08" db="EMBL/GenBank/DDBJ databases">
        <authorList>
            <person name="Weinstock G."/>
            <person name="Sodergren E."/>
            <person name="Wylie T."/>
            <person name="Fulton L."/>
            <person name="Fulton R."/>
            <person name="Fronick C."/>
            <person name="O'Laughlin M."/>
            <person name="Godfrey J."/>
            <person name="Miner T."/>
            <person name="Herter B."/>
            <person name="Appelbaum E."/>
            <person name="Cordes M."/>
            <person name="Lek S."/>
            <person name="Wollam A."/>
            <person name="Pepin K.H."/>
            <person name="Palsikar V.B."/>
            <person name="Mitreva M."/>
            <person name="Wilson R.K."/>
        </authorList>
    </citation>
    <scope>NUCLEOTIDE SEQUENCE [LARGE SCALE GENOMIC DNA]</scope>
    <source>
        <strain evidence="1 2">ATCC 15930</strain>
    </source>
</reference>
<proteinExistence type="predicted"/>
<dbReference type="RefSeq" id="WP_009237209.1">
    <property type="nucleotide sequence ID" value="NZ_KB899211.1"/>
</dbReference>
<dbReference type="HOGENOM" id="CLU_2105357_0_0_10"/>
<dbReference type="AlphaFoldDB" id="A0A069QFQ9"/>
<sequence length="116" mass="13411">MKKVVLFVFMLLQLWACGQVKYREVLSLADEFVSSLETDYQSYGLLGGVDKIRYTRDGLYQVFPMGRLINVKIDSMASDDDYEQLRQALASHYSEDGRVKQVYRCYAGTIMIDCRN</sequence>
<dbReference type="PATRIC" id="fig|1122985.7.peg.2375"/>
<comment type="caution">
    <text evidence="1">The sequence shown here is derived from an EMBL/GenBank/DDBJ whole genome shotgun (WGS) entry which is preliminary data.</text>
</comment>
<dbReference type="EMBL" id="JNGW01000097">
    <property type="protein sequence ID" value="KDR51683.1"/>
    <property type="molecule type" value="Genomic_DNA"/>
</dbReference>
<dbReference type="Proteomes" id="UP000027442">
    <property type="component" value="Unassembled WGS sequence"/>
</dbReference>
<evidence type="ECO:0000313" key="2">
    <source>
        <dbReference type="Proteomes" id="UP000027442"/>
    </source>
</evidence>